<proteinExistence type="predicted"/>
<protein>
    <submittedName>
        <fullName evidence="2">Uncharacterized protein</fullName>
    </submittedName>
</protein>
<dbReference type="EMBL" id="JBEXZR010000028">
    <property type="protein sequence ID" value="MEU0710788.1"/>
    <property type="molecule type" value="Genomic_DNA"/>
</dbReference>
<keyword evidence="1" id="KW-0812">Transmembrane</keyword>
<keyword evidence="1" id="KW-1133">Transmembrane helix</keyword>
<keyword evidence="3" id="KW-1185">Reference proteome</keyword>
<keyword evidence="1" id="KW-0472">Membrane</keyword>
<name>A0ABV2WBS2_9ACTN</name>
<organism evidence="2 3">
    <name type="scientific">Streptomyces lavendulocolor</name>
    <dbReference type="NCBI Taxonomy" id="67316"/>
    <lineage>
        <taxon>Bacteria</taxon>
        <taxon>Bacillati</taxon>
        <taxon>Actinomycetota</taxon>
        <taxon>Actinomycetes</taxon>
        <taxon>Kitasatosporales</taxon>
        <taxon>Streptomycetaceae</taxon>
        <taxon>Streptomyces</taxon>
    </lineage>
</organism>
<sequence length="224" mass="25247">MAHGDEGATPRRRGWFGSIHAWAATAAAVVALAISLYNLAELQQEPTIEVKLPHLMRIGPAGKGTLIYFQPTVSTRHKSQEVEVIGDVRLRLKPTGSISSSQSPKFYWQSNGVSTFDFETDEIRIEWSGDPAPFLVSQDKPQQPMFQFQDDSWVLQPGRYEGFIQLSRSGNRKPLTEDFCLIMSKRATAEMRGGGERGIYFFRNDLPKFTSSSKYSNCYVRETD</sequence>
<dbReference type="RefSeq" id="WP_359652174.1">
    <property type="nucleotide sequence ID" value="NZ_JBEXZP010000001.1"/>
</dbReference>
<reference evidence="2 3" key="1">
    <citation type="submission" date="2024-06" db="EMBL/GenBank/DDBJ databases">
        <title>The Natural Products Discovery Center: Release of the First 8490 Sequenced Strains for Exploring Actinobacteria Biosynthetic Diversity.</title>
        <authorList>
            <person name="Kalkreuter E."/>
            <person name="Kautsar S.A."/>
            <person name="Yang D."/>
            <person name="Bader C.D."/>
            <person name="Teijaro C.N."/>
            <person name="Fluegel L."/>
            <person name="Davis C.M."/>
            <person name="Simpson J.R."/>
            <person name="Lauterbach L."/>
            <person name="Steele A.D."/>
            <person name="Gui C."/>
            <person name="Meng S."/>
            <person name="Li G."/>
            <person name="Viehrig K."/>
            <person name="Ye F."/>
            <person name="Su P."/>
            <person name="Kiefer A.F."/>
            <person name="Nichols A."/>
            <person name="Cepeda A.J."/>
            <person name="Yan W."/>
            <person name="Fan B."/>
            <person name="Jiang Y."/>
            <person name="Adhikari A."/>
            <person name="Zheng C.-J."/>
            <person name="Schuster L."/>
            <person name="Cowan T.M."/>
            <person name="Smanski M.J."/>
            <person name="Chevrette M.G."/>
            <person name="De Carvalho L.P.S."/>
            <person name="Shen B."/>
        </authorList>
    </citation>
    <scope>NUCLEOTIDE SEQUENCE [LARGE SCALE GENOMIC DNA]</scope>
    <source>
        <strain evidence="2 3">NPDC006337</strain>
    </source>
</reference>
<feature type="transmembrane region" description="Helical" evidence="1">
    <location>
        <begin position="21"/>
        <end position="40"/>
    </location>
</feature>
<evidence type="ECO:0000313" key="3">
    <source>
        <dbReference type="Proteomes" id="UP001550378"/>
    </source>
</evidence>
<evidence type="ECO:0000256" key="1">
    <source>
        <dbReference type="SAM" id="Phobius"/>
    </source>
</evidence>
<dbReference type="Proteomes" id="UP001550378">
    <property type="component" value="Unassembled WGS sequence"/>
</dbReference>
<accession>A0ABV2WBS2</accession>
<comment type="caution">
    <text evidence="2">The sequence shown here is derived from an EMBL/GenBank/DDBJ whole genome shotgun (WGS) entry which is preliminary data.</text>
</comment>
<evidence type="ECO:0000313" key="2">
    <source>
        <dbReference type="EMBL" id="MEU0710788.1"/>
    </source>
</evidence>
<gene>
    <name evidence="2" type="ORF">ABZ508_25835</name>
</gene>